<gene>
    <name evidence="1" type="ORF">WQQ_45380</name>
</gene>
<dbReference type="AlphaFoldDB" id="I8T335"/>
<sequence>MRVLSGLFIAFVIFVVAAVGVGFFLPDEAHVERSTVIEAPPATVYAVLGGFKQFNRWSPWADLDPKTQYQYSGAPFGPGARQKWQSDDPNVGGGSQEILEVTPYSMVKVRLSFDSMSTENQLTYTLTPEGEGTRLVWAMDTGFGGDLLNRYFGLLFDRMIGPDFEKGLSRLESLVESLPKDDFTAVPIEIRELPSRPLASLAGEAPHAESAPVIAAARARIGQFLAASGQRPAGAPLTITHGVDEPGGIWKFDVAVPLDQACTAATEEGGVQCGKSYQGWVLYARHERTDAAITSIFAALRTFKTVAGLEDNGDIWEQSTTDPATTPVADSATDLYWPIK</sequence>
<dbReference type="SUPFAM" id="SSF55136">
    <property type="entry name" value="Probable bacterial effector-binding domain"/>
    <property type="match status" value="1"/>
</dbReference>
<dbReference type="OrthoDB" id="5293446at2"/>
<evidence type="ECO:0000313" key="1">
    <source>
        <dbReference type="EMBL" id="EIT68103.1"/>
    </source>
</evidence>
<evidence type="ECO:0000313" key="2">
    <source>
        <dbReference type="Proteomes" id="UP000003704"/>
    </source>
</evidence>
<dbReference type="STRING" id="1172194.WQQ_45380"/>
<comment type="caution">
    <text evidence="1">The sequence shown here is derived from an EMBL/GenBank/DDBJ whole genome shotgun (WGS) entry which is preliminary data.</text>
</comment>
<dbReference type="InterPro" id="IPR011256">
    <property type="entry name" value="Reg_factor_effector_dom_sf"/>
</dbReference>
<proteinExistence type="predicted"/>
<dbReference type="RefSeq" id="WP_007187473.1">
    <property type="nucleotide sequence ID" value="NZ_AKGD01000004.1"/>
</dbReference>
<reference evidence="1 2" key="1">
    <citation type="journal article" date="2012" name="J. Bacteriol.">
        <title>Genome Sequence of n-Alkane-Degrading Hydrocarboniphaga effusa Strain AP103T (ATCC BAA-332T).</title>
        <authorList>
            <person name="Chang H.K."/>
            <person name="Zylstra G.J."/>
            <person name="Chae J.C."/>
        </authorList>
    </citation>
    <scope>NUCLEOTIDE SEQUENCE [LARGE SCALE GENOMIC DNA]</scope>
    <source>
        <strain evidence="1 2">AP103</strain>
    </source>
</reference>
<name>I8T335_9GAMM</name>
<dbReference type="Pfam" id="PF10604">
    <property type="entry name" value="Polyketide_cyc2"/>
    <property type="match status" value="1"/>
</dbReference>
<evidence type="ECO:0008006" key="3">
    <source>
        <dbReference type="Google" id="ProtNLM"/>
    </source>
</evidence>
<protein>
    <recommendedName>
        <fullName evidence="3">Bacterial transcription activator effector binding domain-containing protein</fullName>
    </recommendedName>
</protein>
<accession>I8T335</accession>
<dbReference type="Proteomes" id="UP000003704">
    <property type="component" value="Unassembled WGS sequence"/>
</dbReference>
<dbReference type="Gene3D" id="3.30.530.20">
    <property type="match status" value="1"/>
</dbReference>
<dbReference type="Gene3D" id="3.20.80.10">
    <property type="entry name" value="Regulatory factor, effector binding domain"/>
    <property type="match status" value="1"/>
</dbReference>
<dbReference type="SUPFAM" id="SSF55961">
    <property type="entry name" value="Bet v1-like"/>
    <property type="match status" value="1"/>
</dbReference>
<keyword evidence="2" id="KW-1185">Reference proteome</keyword>
<dbReference type="CDD" id="cd07818">
    <property type="entry name" value="SRPBCC_1"/>
    <property type="match status" value="1"/>
</dbReference>
<dbReference type="InterPro" id="IPR023393">
    <property type="entry name" value="START-like_dom_sf"/>
</dbReference>
<dbReference type="InterPro" id="IPR019587">
    <property type="entry name" value="Polyketide_cyclase/dehydratase"/>
</dbReference>
<dbReference type="EMBL" id="AKGD01000004">
    <property type="protein sequence ID" value="EIT68103.1"/>
    <property type="molecule type" value="Genomic_DNA"/>
</dbReference>
<organism evidence="1 2">
    <name type="scientific">Hydrocarboniphaga effusa AP103</name>
    <dbReference type="NCBI Taxonomy" id="1172194"/>
    <lineage>
        <taxon>Bacteria</taxon>
        <taxon>Pseudomonadati</taxon>
        <taxon>Pseudomonadota</taxon>
        <taxon>Gammaproteobacteria</taxon>
        <taxon>Nevskiales</taxon>
        <taxon>Nevskiaceae</taxon>
        <taxon>Hydrocarboniphaga</taxon>
    </lineage>
</organism>